<organism evidence="1 2">
    <name type="scientific">Streptosporangium nondiastaticum</name>
    <dbReference type="NCBI Taxonomy" id="35764"/>
    <lineage>
        <taxon>Bacteria</taxon>
        <taxon>Bacillati</taxon>
        <taxon>Actinomycetota</taxon>
        <taxon>Actinomycetes</taxon>
        <taxon>Streptosporangiales</taxon>
        <taxon>Streptosporangiaceae</taxon>
        <taxon>Streptosporangium</taxon>
    </lineage>
</organism>
<name>A0A9X7PE50_9ACTN</name>
<accession>A0A9X7PE50</accession>
<dbReference type="RefSeq" id="WP_106681878.1">
    <property type="nucleotide sequence ID" value="NZ_PXWG01000187.1"/>
</dbReference>
<comment type="caution">
    <text evidence="1">The sequence shown here is derived from an EMBL/GenBank/DDBJ whole genome shotgun (WGS) entry which is preliminary data.</text>
</comment>
<keyword evidence="2" id="KW-1185">Reference proteome</keyword>
<proteinExistence type="predicted"/>
<dbReference type="EMBL" id="PXWG01000187">
    <property type="protein sequence ID" value="PSJ24476.1"/>
    <property type="molecule type" value="Genomic_DNA"/>
</dbReference>
<protein>
    <submittedName>
        <fullName evidence="1">Uncharacterized protein</fullName>
    </submittedName>
</protein>
<dbReference type="Proteomes" id="UP000242427">
    <property type="component" value="Unassembled WGS sequence"/>
</dbReference>
<evidence type="ECO:0000313" key="2">
    <source>
        <dbReference type="Proteomes" id="UP000242427"/>
    </source>
</evidence>
<gene>
    <name evidence="1" type="ORF">B7P34_33170</name>
</gene>
<dbReference type="AlphaFoldDB" id="A0A9X7PE50"/>
<evidence type="ECO:0000313" key="1">
    <source>
        <dbReference type="EMBL" id="PSJ24476.1"/>
    </source>
</evidence>
<sequence>MTETTAPVPVPADALLTSLEPLPFPQQVRRIARWARERGARGELGAALAGLSERGGYGRGVAAMAAGTGRDASWLELRLTDPDPAVRVHAVAAVRRGLVPDAVVAAALEDAPTAVRRELVRAVVAGRRTALAETLVRPVRERWGDAEAAKLLPVCEPATVAELLPVLLHTTVPWGKLARRHATAVLDEAERRLRALPEHRRRAWWSLYGAAVAATVDVEPLRVLDLLQRLCHEALPAQVHDRIGRLAAADPAGTVRLLLAPGRTDAQLFGLQKPVLRTLVRHRPPGFGDLARALARHEPALVRLLRLMPPSQRSACYDAAMRGQDTSRAEVPDRILELLPRERREAEARRMAAQARERGASAHTVLSALSYLPVAEVREELRAAARSSDAGDRAHAYGLLVRNAALTRDPGAVTGLLAGLDRLRNEQEPVRSAALAALAAVHPSLFAPEAAAHLERIATEAIEARDFSWSETSALRSLALALLREHGDAGENTTGESEQAGWALRTLARLPGSPHLTGGNLRRGQEHRLFEALRPSLEAAAGRADFAGTFGLAAALGDRAHAVPGLQALLRRAVEHGDPDDARTAVSYRLGDPRTRDARLTELLARDPSAAALPSVARMLMHRRTDLLDGVLGDTPPYGRFLTKDSHWLPPVGRGTAHWPPRRQAAAARLLERAVADTTLATHQRVDALRLAAWIPEYGTELLLRYAGHGEVPLAEAALASLAWTDTPGRHVQLLLAHAGDDRARVAVAAASRAARFVAPSELAGALRGLLTAASGVKVTSRKEAARLAAATLPAPDAAALLAEAAARPGQHHDVQAACVALAKGLLAHEDAWGLLESAAAGRRELRTAVLATLPHRLPEQHRHRYAALVRAVCDTDDPEVARPAYAALARWSPWAPGAADVLVAAVTDLANRASWRPAADALCQVVALTPTGSPDVAPLVRAVTALAAADALPGTPDAEPGRDRPARARLRHLVNGLTALSTPHSRAVAEAAPAVAELLHASGDHAREAAGLLVRTLDPDAAPGELTAQLLRLARLHEGRPVLAARTAGSLDGRFGGRHGSDEALAEAARALAGDGGPEAGLFAVALTVVGGRRTGWSAPWREQLRALRRHAHPDVRDEALARVTAEE</sequence>
<reference evidence="1 2" key="1">
    <citation type="submission" date="2018-03" db="EMBL/GenBank/DDBJ databases">
        <title>Chitinolytic properties of Streptosporangium nondiastaticum TBG75A20.</title>
        <authorList>
            <person name="Gayathri V."/>
            <person name="Shiburaj S."/>
        </authorList>
    </citation>
    <scope>NUCLEOTIDE SEQUENCE [LARGE SCALE GENOMIC DNA]</scope>
    <source>
        <strain evidence="1 2">TBG75A20</strain>
    </source>
</reference>
<dbReference type="OrthoDB" id="3273854at2"/>